<evidence type="ECO:0000313" key="1">
    <source>
        <dbReference type="EMBL" id="KAJ5255251.1"/>
    </source>
</evidence>
<sequence>SISAQLGSDVSRAAWICSLSWSPRRLIALWGYLGYVSMARTQYTIDVVALSQEHCTSRLSNLVDTKNKSSRRARQLQSIAGGNPPGEAARLICYVPIPLLSSLWIKNGQAATRASNLWCFSRAWSHAMSTQTACISLGLKRLISQEGPIVSGILWIGRFPDHDHIQSGAFPNLRLLSVGDMRISARVE</sequence>
<dbReference type="EMBL" id="JAPVEB010000010">
    <property type="protein sequence ID" value="KAJ5255251.1"/>
    <property type="molecule type" value="Genomic_DNA"/>
</dbReference>
<organism evidence="1 2">
    <name type="scientific">Penicillium chrysogenum</name>
    <name type="common">Penicillium notatum</name>
    <dbReference type="NCBI Taxonomy" id="5076"/>
    <lineage>
        <taxon>Eukaryota</taxon>
        <taxon>Fungi</taxon>
        <taxon>Dikarya</taxon>
        <taxon>Ascomycota</taxon>
        <taxon>Pezizomycotina</taxon>
        <taxon>Eurotiomycetes</taxon>
        <taxon>Eurotiomycetidae</taxon>
        <taxon>Eurotiales</taxon>
        <taxon>Aspergillaceae</taxon>
        <taxon>Penicillium</taxon>
        <taxon>Penicillium chrysogenum species complex</taxon>
    </lineage>
</organism>
<gene>
    <name evidence="1" type="ORF">N7505_010402</name>
</gene>
<evidence type="ECO:0000313" key="2">
    <source>
        <dbReference type="Proteomes" id="UP001220256"/>
    </source>
</evidence>
<name>A0ABQ8W6C5_PENCH</name>
<comment type="caution">
    <text evidence="1">The sequence shown here is derived from an EMBL/GenBank/DDBJ whole genome shotgun (WGS) entry which is preliminary data.</text>
</comment>
<feature type="non-terminal residue" evidence="1">
    <location>
        <position position="1"/>
    </location>
</feature>
<accession>A0ABQ8W6C5</accession>
<keyword evidence="2" id="KW-1185">Reference proteome</keyword>
<protein>
    <submittedName>
        <fullName evidence="1">Uncharacterized protein</fullName>
    </submittedName>
</protein>
<proteinExistence type="predicted"/>
<dbReference type="Proteomes" id="UP001220256">
    <property type="component" value="Unassembled WGS sequence"/>
</dbReference>
<reference evidence="1 2" key="1">
    <citation type="journal article" date="2023" name="IMA Fungus">
        <title>Comparative genomic study of the Penicillium genus elucidates a diverse pangenome and 15 lateral gene transfer events.</title>
        <authorList>
            <person name="Petersen C."/>
            <person name="Sorensen T."/>
            <person name="Nielsen M.R."/>
            <person name="Sondergaard T.E."/>
            <person name="Sorensen J.L."/>
            <person name="Fitzpatrick D.A."/>
            <person name="Frisvad J.C."/>
            <person name="Nielsen K.L."/>
        </authorList>
    </citation>
    <scope>NUCLEOTIDE SEQUENCE [LARGE SCALE GENOMIC DNA]</scope>
    <source>
        <strain evidence="1 2">IBT 3361</strain>
    </source>
</reference>